<reference evidence="2" key="1">
    <citation type="submission" date="2019-04" db="EMBL/GenBank/DDBJ databases">
        <title>Microviridin 1777: A Toxic Chymotrypsin Inhibitor Discovered by a Metabologenomic Approach.</title>
        <authorList>
            <person name="Sieber S."/>
            <person name="Grendelmeier S.M."/>
            <person name="Harris L.A."/>
            <person name="Mitchell D.A."/>
            <person name="Gademann K."/>
        </authorList>
    </citation>
    <scope>NUCLEOTIDE SEQUENCE [LARGE SCALE GENOMIC DNA]</scope>
    <source>
        <strain evidence="2">EAWAG127a</strain>
    </source>
</reference>
<dbReference type="AlphaFoldDB" id="A0A5J5M2L0"/>
<dbReference type="Proteomes" id="UP000325636">
    <property type="component" value="Unassembled WGS sequence"/>
</dbReference>
<comment type="caution">
    <text evidence="1">The sequence shown here is derived from an EMBL/GenBank/DDBJ whole genome shotgun (WGS) entry which is preliminary data.</text>
</comment>
<evidence type="ECO:0000313" key="2">
    <source>
        <dbReference type="Proteomes" id="UP000325636"/>
    </source>
</evidence>
<dbReference type="EMBL" id="SRLN01000002">
    <property type="protein sequence ID" value="KAB0244003.1"/>
    <property type="molecule type" value="Genomic_DNA"/>
</dbReference>
<accession>A0A5J5M2L0</accession>
<evidence type="ECO:0000313" key="1">
    <source>
        <dbReference type="EMBL" id="KAB0244003.1"/>
    </source>
</evidence>
<name>A0A5J5M2L0_MICAE</name>
<proteinExistence type="predicted"/>
<organism evidence="1 2">
    <name type="scientific">Microcystis aeruginosa EAWAG127a</name>
    <dbReference type="NCBI Taxonomy" id="2529855"/>
    <lineage>
        <taxon>Bacteria</taxon>
        <taxon>Bacillati</taxon>
        <taxon>Cyanobacteriota</taxon>
        <taxon>Cyanophyceae</taxon>
        <taxon>Oscillatoriophycideae</taxon>
        <taxon>Chroococcales</taxon>
        <taxon>Microcystaceae</taxon>
        <taxon>Microcystis</taxon>
    </lineage>
</organism>
<dbReference type="RefSeq" id="WP_150974983.1">
    <property type="nucleotide sequence ID" value="NZ_SRLN01000002.1"/>
</dbReference>
<sequence length="276" mass="31361">MVKAILDYYRQDDPDNTAFIRFQSHCKDDGDETSLRHFVNSQGTNAIDGVTRLIIDGLPCHNLESLRHDYAISTGNDPYGEGFDRYVHHKILSTVKQETGRPRANRYQDRIFEIVLLTDYDFSGLIPANQLRQCKAHEITPDAESTKERTNRLILEAANQLWETGEKITERAVATVTGMARTTINRCREFLDEILATFTIKDSYSKCGQAETLTQTDTDLINDATVYLEAASEDSLLTEFGNILEVLDRNQWDALWGFIPIPIRDKLLNQLLAIAT</sequence>
<gene>
    <name evidence="1" type="ORF">EZJ55_00205</name>
</gene>
<protein>
    <submittedName>
        <fullName evidence="1">Uncharacterized protein</fullName>
    </submittedName>
</protein>